<dbReference type="AlphaFoldDB" id="A0A974DZ23"/>
<gene>
    <name evidence="1" type="ORF">XELAEV_18005358mg</name>
</gene>
<evidence type="ECO:0008006" key="3">
    <source>
        <dbReference type="Google" id="ProtNLM"/>
    </source>
</evidence>
<dbReference type="Gene3D" id="3.30.40.10">
    <property type="entry name" value="Zinc/RING finger domain, C3HC4 (zinc finger)"/>
    <property type="match status" value="1"/>
</dbReference>
<dbReference type="InterPro" id="IPR013083">
    <property type="entry name" value="Znf_RING/FYVE/PHD"/>
</dbReference>
<organism evidence="1 2">
    <name type="scientific">Xenopus laevis</name>
    <name type="common">African clawed frog</name>
    <dbReference type="NCBI Taxonomy" id="8355"/>
    <lineage>
        <taxon>Eukaryota</taxon>
        <taxon>Metazoa</taxon>
        <taxon>Chordata</taxon>
        <taxon>Craniata</taxon>
        <taxon>Vertebrata</taxon>
        <taxon>Euteleostomi</taxon>
        <taxon>Amphibia</taxon>
        <taxon>Batrachia</taxon>
        <taxon>Anura</taxon>
        <taxon>Pipoidea</taxon>
        <taxon>Pipidae</taxon>
        <taxon>Xenopodinae</taxon>
        <taxon>Xenopus</taxon>
        <taxon>Xenopus</taxon>
    </lineage>
</organism>
<evidence type="ECO:0000313" key="1">
    <source>
        <dbReference type="EMBL" id="OCT99576.1"/>
    </source>
</evidence>
<proteinExistence type="predicted"/>
<evidence type="ECO:0000313" key="2">
    <source>
        <dbReference type="Proteomes" id="UP000694892"/>
    </source>
</evidence>
<dbReference type="SUPFAM" id="SSF57850">
    <property type="entry name" value="RING/U-box"/>
    <property type="match status" value="1"/>
</dbReference>
<reference evidence="2" key="1">
    <citation type="journal article" date="2016" name="Nature">
        <title>Genome evolution in the allotetraploid frog Xenopus laevis.</title>
        <authorList>
            <person name="Session A.M."/>
            <person name="Uno Y."/>
            <person name="Kwon T."/>
            <person name="Chapman J.A."/>
            <person name="Toyoda A."/>
            <person name="Takahashi S."/>
            <person name="Fukui A."/>
            <person name="Hikosaka A."/>
            <person name="Suzuki A."/>
            <person name="Kondo M."/>
            <person name="van Heeringen S.J."/>
            <person name="Quigley I."/>
            <person name="Heinz S."/>
            <person name="Ogino H."/>
            <person name="Ochi H."/>
            <person name="Hellsten U."/>
            <person name="Lyons J.B."/>
            <person name="Simakov O."/>
            <person name="Putnam N."/>
            <person name="Stites J."/>
            <person name="Kuroki Y."/>
            <person name="Tanaka T."/>
            <person name="Michiue T."/>
            <person name="Watanabe M."/>
            <person name="Bogdanovic O."/>
            <person name="Lister R."/>
            <person name="Georgiou G."/>
            <person name="Paranjpe S.S."/>
            <person name="van Kruijsbergen I."/>
            <person name="Shu S."/>
            <person name="Carlson J."/>
            <person name="Kinoshita T."/>
            <person name="Ohta Y."/>
            <person name="Mawaribuchi S."/>
            <person name="Jenkins J."/>
            <person name="Grimwood J."/>
            <person name="Schmutz J."/>
            <person name="Mitros T."/>
            <person name="Mozaffari S.V."/>
            <person name="Suzuki Y."/>
            <person name="Haramoto Y."/>
            <person name="Yamamoto T.S."/>
            <person name="Takagi C."/>
            <person name="Heald R."/>
            <person name="Miller K."/>
            <person name="Haudenschild C."/>
            <person name="Kitzman J."/>
            <person name="Nakayama T."/>
            <person name="Izutsu Y."/>
            <person name="Robert J."/>
            <person name="Fortriede J."/>
            <person name="Burns K."/>
            <person name="Lotay V."/>
            <person name="Karimi K."/>
            <person name="Yasuoka Y."/>
            <person name="Dichmann D.S."/>
            <person name="Flajnik M.F."/>
            <person name="Houston D.W."/>
            <person name="Shendure J."/>
            <person name="DuPasquier L."/>
            <person name="Vize P.D."/>
            <person name="Zorn A.M."/>
            <person name="Ito M."/>
            <person name="Marcotte E.M."/>
            <person name="Wallingford J.B."/>
            <person name="Ito Y."/>
            <person name="Asashima M."/>
            <person name="Ueno N."/>
            <person name="Matsuda Y."/>
            <person name="Veenstra G.J."/>
            <person name="Fujiyama A."/>
            <person name="Harland R.M."/>
            <person name="Taira M."/>
            <person name="Rokhsar D.S."/>
        </authorList>
    </citation>
    <scope>NUCLEOTIDE SEQUENCE [LARGE SCALE GENOMIC DNA]</scope>
    <source>
        <strain evidence="2">J</strain>
    </source>
</reference>
<protein>
    <recommendedName>
        <fullName evidence="3">Zinc finger RING-type eukaryotic domain-containing protein</fullName>
    </recommendedName>
</protein>
<dbReference type="EMBL" id="CM004466">
    <property type="protein sequence ID" value="OCT99576.1"/>
    <property type="molecule type" value="Genomic_DNA"/>
</dbReference>
<accession>A0A974DZ23</accession>
<dbReference type="Proteomes" id="UP000694892">
    <property type="component" value="Chromosome 1L"/>
</dbReference>
<sequence length="110" mass="11873">MATIHSAVLNLSSLASSHSLLTAGRRCWKAARLDEELKCPVCGSFYREPIILLYSHSLCLSCIPGTSLCRAGAPLGRSCKGLSLLLTRPCSSKRCLARVPQAGGRAHRHR</sequence>
<name>A0A974DZ23_XENLA</name>